<comment type="similarity">
    <text evidence="13">Belongs to the RING-type zinc finger family. ATL subfamily.</text>
</comment>
<dbReference type="Pfam" id="PF13639">
    <property type="entry name" value="zf-RING_2"/>
    <property type="match status" value="1"/>
</dbReference>
<reference evidence="16 17" key="1">
    <citation type="journal article" date="2019" name="Genome Biol. Evol.">
        <title>Insights into the evolution of the New World diploid cottons (Gossypium, subgenus Houzingenia) based on genome sequencing.</title>
        <authorList>
            <person name="Grover C.E."/>
            <person name="Arick M.A. 2nd"/>
            <person name="Thrash A."/>
            <person name="Conover J.L."/>
            <person name="Sanders W.S."/>
            <person name="Peterson D.G."/>
            <person name="Frelichowski J.E."/>
            <person name="Scheffler J.A."/>
            <person name="Scheffler B.E."/>
            <person name="Wendel J.F."/>
        </authorList>
    </citation>
    <scope>NUCLEOTIDE SEQUENCE [LARGE SCALE GENOMIC DNA]</scope>
    <source>
        <strain evidence="16">185</strain>
        <tissue evidence="16">Leaf</tissue>
    </source>
</reference>
<organism evidence="16 17">
    <name type="scientific">Gossypium aridum</name>
    <name type="common">American cotton</name>
    <name type="synonym">Erioxylum aridum</name>
    <dbReference type="NCBI Taxonomy" id="34290"/>
    <lineage>
        <taxon>Eukaryota</taxon>
        <taxon>Viridiplantae</taxon>
        <taxon>Streptophyta</taxon>
        <taxon>Embryophyta</taxon>
        <taxon>Tracheophyta</taxon>
        <taxon>Spermatophyta</taxon>
        <taxon>Magnoliopsida</taxon>
        <taxon>eudicotyledons</taxon>
        <taxon>Gunneridae</taxon>
        <taxon>Pentapetalae</taxon>
        <taxon>rosids</taxon>
        <taxon>malvids</taxon>
        <taxon>Malvales</taxon>
        <taxon>Malvaceae</taxon>
        <taxon>Malvoideae</taxon>
        <taxon>Gossypium</taxon>
    </lineage>
</organism>
<evidence type="ECO:0000256" key="6">
    <source>
        <dbReference type="ARBA" id="ARBA00022692"/>
    </source>
</evidence>
<dbReference type="GO" id="GO:0008270">
    <property type="term" value="F:zinc ion binding"/>
    <property type="evidence" value="ECO:0007669"/>
    <property type="project" value="UniProtKB-KW"/>
</dbReference>
<keyword evidence="5" id="KW-0808">Transferase</keyword>
<evidence type="ECO:0000313" key="16">
    <source>
        <dbReference type="EMBL" id="MBA0683400.1"/>
    </source>
</evidence>
<evidence type="ECO:0000256" key="3">
    <source>
        <dbReference type="ARBA" id="ARBA00004906"/>
    </source>
</evidence>
<evidence type="ECO:0000256" key="8">
    <source>
        <dbReference type="ARBA" id="ARBA00022771"/>
    </source>
</evidence>
<keyword evidence="17" id="KW-1185">Reference proteome</keyword>
<evidence type="ECO:0000259" key="15">
    <source>
        <dbReference type="PROSITE" id="PS50089"/>
    </source>
</evidence>
<dbReference type="PANTHER" id="PTHR45768:SF61">
    <property type="entry name" value="RING-H2 FINGER PROTEIN ATL18"/>
    <property type="match status" value="1"/>
</dbReference>
<evidence type="ECO:0000256" key="12">
    <source>
        <dbReference type="ARBA" id="ARBA00023136"/>
    </source>
</evidence>
<evidence type="ECO:0000256" key="5">
    <source>
        <dbReference type="ARBA" id="ARBA00022679"/>
    </source>
</evidence>
<keyword evidence="9" id="KW-0833">Ubl conjugation pathway</keyword>
<keyword evidence="6" id="KW-0812">Transmembrane</keyword>
<evidence type="ECO:0000256" key="13">
    <source>
        <dbReference type="ARBA" id="ARBA00024209"/>
    </source>
</evidence>
<evidence type="ECO:0000256" key="9">
    <source>
        <dbReference type="ARBA" id="ARBA00022786"/>
    </source>
</evidence>
<proteinExistence type="inferred from homology"/>
<evidence type="ECO:0000256" key="7">
    <source>
        <dbReference type="ARBA" id="ARBA00022723"/>
    </source>
</evidence>
<dbReference type="Proteomes" id="UP000593577">
    <property type="component" value="Unassembled WGS sequence"/>
</dbReference>
<sequence>MATQTEPNAWKDLKMGEKCRLIPLCNHSFHSECVDSWFLRNPICPVCRTGGRFLVTCFYKNANEVEDNAVRDDI</sequence>
<dbReference type="PROSITE" id="PS50089">
    <property type="entry name" value="ZF_RING_2"/>
    <property type="match status" value="1"/>
</dbReference>
<dbReference type="AlphaFoldDB" id="A0A7J8X8H5"/>
<accession>A0A7J8X8H5</accession>
<evidence type="ECO:0000256" key="2">
    <source>
        <dbReference type="ARBA" id="ARBA00004167"/>
    </source>
</evidence>
<dbReference type="Gene3D" id="3.30.40.10">
    <property type="entry name" value="Zinc/RING finger domain, C3HC4 (zinc finger)"/>
    <property type="match status" value="1"/>
</dbReference>
<protein>
    <recommendedName>
        <fullName evidence="4">RING-type E3 ubiquitin transferase</fullName>
        <ecNumber evidence="4">2.3.2.27</ecNumber>
    </recommendedName>
</protein>
<dbReference type="GO" id="GO:0016020">
    <property type="term" value="C:membrane"/>
    <property type="evidence" value="ECO:0007669"/>
    <property type="project" value="UniProtKB-SubCell"/>
</dbReference>
<keyword evidence="11" id="KW-1133">Transmembrane helix</keyword>
<dbReference type="PANTHER" id="PTHR45768">
    <property type="entry name" value="E3 UBIQUITIN-PROTEIN LIGASE RNF13-LIKE"/>
    <property type="match status" value="1"/>
</dbReference>
<comment type="caution">
    <text evidence="16">The sequence shown here is derived from an EMBL/GenBank/DDBJ whole genome shotgun (WGS) entry which is preliminary data.</text>
</comment>
<dbReference type="SUPFAM" id="SSF57850">
    <property type="entry name" value="RING/U-box"/>
    <property type="match status" value="1"/>
</dbReference>
<keyword evidence="12" id="KW-0472">Membrane</keyword>
<dbReference type="InterPro" id="IPR013083">
    <property type="entry name" value="Znf_RING/FYVE/PHD"/>
</dbReference>
<dbReference type="InterPro" id="IPR001841">
    <property type="entry name" value="Znf_RING"/>
</dbReference>
<evidence type="ECO:0000313" key="17">
    <source>
        <dbReference type="Proteomes" id="UP000593577"/>
    </source>
</evidence>
<name>A0A7J8X8H5_GOSAI</name>
<dbReference type="EMBL" id="JABFAA010000006">
    <property type="protein sequence ID" value="MBA0683400.1"/>
    <property type="molecule type" value="Genomic_DNA"/>
</dbReference>
<evidence type="ECO:0000256" key="10">
    <source>
        <dbReference type="ARBA" id="ARBA00022833"/>
    </source>
</evidence>
<evidence type="ECO:0000256" key="1">
    <source>
        <dbReference type="ARBA" id="ARBA00000900"/>
    </source>
</evidence>
<comment type="pathway">
    <text evidence="3">Protein modification; protein ubiquitination.</text>
</comment>
<feature type="domain" description="RING-type" evidence="15">
    <location>
        <begin position="25"/>
        <end position="48"/>
    </location>
</feature>
<keyword evidence="8 14" id="KW-0863">Zinc-finger</keyword>
<comment type="subcellular location">
    <subcellularLocation>
        <location evidence="2">Membrane</location>
        <topology evidence="2">Single-pass membrane protein</topology>
    </subcellularLocation>
</comment>
<dbReference type="EC" id="2.3.2.27" evidence="4"/>
<evidence type="ECO:0000256" key="11">
    <source>
        <dbReference type="ARBA" id="ARBA00022989"/>
    </source>
</evidence>
<evidence type="ECO:0000256" key="4">
    <source>
        <dbReference type="ARBA" id="ARBA00012483"/>
    </source>
</evidence>
<evidence type="ECO:0000256" key="14">
    <source>
        <dbReference type="PROSITE-ProRule" id="PRU00175"/>
    </source>
</evidence>
<dbReference type="GO" id="GO:0061630">
    <property type="term" value="F:ubiquitin protein ligase activity"/>
    <property type="evidence" value="ECO:0007669"/>
    <property type="project" value="UniProtKB-EC"/>
</dbReference>
<gene>
    <name evidence="16" type="ORF">Goari_025062</name>
</gene>
<keyword evidence="10" id="KW-0862">Zinc</keyword>
<comment type="catalytic activity">
    <reaction evidence="1">
        <text>S-ubiquitinyl-[E2 ubiquitin-conjugating enzyme]-L-cysteine + [acceptor protein]-L-lysine = [E2 ubiquitin-conjugating enzyme]-L-cysteine + N(6)-ubiquitinyl-[acceptor protein]-L-lysine.</text>
        <dbReference type="EC" id="2.3.2.27"/>
    </reaction>
</comment>
<keyword evidence="7" id="KW-0479">Metal-binding</keyword>